<dbReference type="KEGG" id="cpae:CPAST_c24200"/>
<dbReference type="Gene3D" id="1.10.246.150">
    <property type="match status" value="1"/>
</dbReference>
<dbReference type="Proteomes" id="UP000030905">
    <property type="component" value="Chromosome"/>
</dbReference>
<dbReference type="EMBL" id="CP009268">
    <property type="protein sequence ID" value="AJA52478.1"/>
    <property type="molecule type" value="Genomic_DNA"/>
</dbReference>
<accession>A0A0H3JAE4</accession>
<evidence type="ECO:0000313" key="4">
    <source>
        <dbReference type="Proteomes" id="UP000030905"/>
    </source>
</evidence>
<dbReference type="AlphaFoldDB" id="A0A0H3JAE4"/>
<dbReference type="Pfam" id="PF05135">
    <property type="entry name" value="Phage_connect_1"/>
    <property type="match status" value="1"/>
</dbReference>
<evidence type="ECO:0000313" key="1">
    <source>
        <dbReference type="EMBL" id="AJA52478.1"/>
    </source>
</evidence>
<reference evidence="1 4" key="1">
    <citation type="journal article" date="2015" name="Genome Announc.">
        <title>Complete Genome Sequence of the Nitrogen-Fixing and Solvent-Producing Clostridium pasteurianum DSM 525.</title>
        <authorList>
            <person name="Poehlein A."/>
            <person name="Grosse-Honebrink A."/>
            <person name="Zhang Y."/>
            <person name="Minton N.P."/>
            <person name="Daniel R."/>
        </authorList>
    </citation>
    <scope>NUCLEOTIDE SEQUENCE [LARGE SCALE GENOMIC DNA]</scope>
    <source>
        <strain evidence="1">DSM 525</strain>
        <strain evidence="4">DSM 525 / ATCC 6013</strain>
    </source>
</reference>
<evidence type="ECO:0000313" key="2">
    <source>
        <dbReference type="EMBL" id="KRU11512.1"/>
    </source>
</evidence>
<sequence length="98" mass="11082">MLEEIKTLLGISDNAKDELINLYIRKAETMIKNYLNKDISDFSIYQDAVNEYAVLCFNKKGNEGLKQYAQGSKSGTYTNDLPDSVKALLPMPRIKMKG</sequence>
<dbReference type="RefSeq" id="WP_003441207.1">
    <property type="nucleotide sequence ID" value="NZ_ANZB01000002.1"/>
</dbReference>
<protein>
    <submittedName>
        <fullName evidence="2">Bacteriophage QLRG family DNA packaging</fullName>
    </submittedName>
    <submittedName>
        <fullName evidence="1">Phage gp6-like head-tail connector protein</fullName>
    </submittedName>
</protein>
<dbReference type="Proteomes" id="UP000028042">
    <property type="component" value="Unassembled WGS sequence"/>
</dbReference>
<keyword evidence="4" id="KW-1185">Reference proteome</keyword>
<dbReference type="InterPro" id="IPR053746">
    <property type="entry name" value="Viral_HT_Connector_Assembly"/>
</dbReference>
<dbReference type="eggNOG" id="ENOG5032DEV">
    <property type="taxonomic scope" value="Bacteria"/>
</dbReference>
<dbReference type="KEGG" id="cpat:CLPA_c24200"/>
<organism evidence="1 4">
    <name type="scientific">Clostridium pasteurianum DSM 525 = ATCC 6013</name>
    <dbReference type="NCBI Taxonomy" id="1262449"/>
    <lineage>
        <taxon>Bacteria</taxon>
        <taxon>Bacillati</taxon>
        <taxon>Bacillota</taxon>
        <taxon>Clostridia</taxon>
        <taxon>Eubacteriales</taxon>
        <taxon>Clostridiaceae</taxon>
        <taxon>Clostridium</taxon>
    </lineage>
</organism>
<dbReference type="NCBIfam" id="TIGR01560">
    <property type="entry name" value="put_DNA_pack"/>
    <property type="match status" value="1"/>
</dbReference>
<evidence type="ECO:0000313" key="3">
    <source>
        <dbReference type="Proteomes" id="UP000028042"/>
    </source>
</evidence>
<reference evidence="2 3" key="3">
    <citation type="journal article" name="Genome Announc.">
        <title>Improved Draft Genome Sequence of Clostridium pasteurianum Strain ATCC 6013 (DSM 525) Using a Hybrid Next-Generation Sequencing Approach.</title>
        <authorList>
            <person name="Pyne M.E."/>
            <person name="Utturkar S."/>
            <person name="Brown S.D."/>
            <person name="Moo-Young M."/>
            <person name="Chung D.A."/>
            <person name="Chou C.P."/>
        </authorList>
    </citation>
    <scope>NUCLEOTIDE SEQUENCE [LARGE SCALE GENOMIC DNA]</scope>
    <source>
        <strain evidence="2 3">ATCC 6013</strain>
    </source>
</reference>
<dbReference type="GeneID" id="93074560"/>
<dbReference type="InterPro" id="IPR021146">
    <property type="entry name" value="Phage_gp6-like_head-tail"/>
</dbReference>
<dbReference type="PATRIC" id="fig|1262449.3.peg.570"/>
<dbReference type="EMBL" id="JPGY02000001">
    <property type="protein sequence ID" value="KRU11512.1"/>
    <property type="molecule type" value="Genomic_DNA"/>
</dbReference>
<dbReference type="InterPro" id="IPR006450">
    <property type="entry name" value="Phage_HK97_gp6-like"/>
</dbReference>
<proteinExistence type="predicted"/>
<gene>
    <name evidence="1" type="ORF">CLPA_c24200</name>
    <name evidence="2" type="ORF">CP6013_00759</name>
</gene>
<reference evidence="2" key="2">
    <citation type="submission" date="2015-10" db="EMBL/GenBank/DDBJ databases">
        <title>Improved Draft Genome Sequence of Clostridium pasteurianum Strain ATCC 6013 (DSM 525) Using a Hybrid Next-Generation Sequencing Approach.</title>
        <authorList>
            <person name="Pyne M.E."/>
            <person name="Utturkar S.M."/>
            <person name="Brown S.D."/>
            <person name="Moo-Young M."/>
            <person name="Chung D.A."/>
            <person name="Chou P.C."/>
        </authorList>
    </citation>
    <scope>NUCLEOTIDE SEQUENCE</scope>
    <source>
        <strain evidence="2">ATCC 6013</strain>
    </source>
</reference>
<name>A0A0H3JAE4_CLOPA</name>